<gene>
    <name evidence="1" type="ORF">UFOPK1835_01866</name>
</gene>
<accession>A0A6J6I6I7</accession>
<protein>
    <submittedName>
        <fullName evidence="1">Unannotated protein</fullName>
    </submittedName>
</protein>
<name>A0A6J6I6I7_9ZZZZ</name>
<proteinExistence type="predicted"/>
<organism evidence="1">
    <name type="scientific">freshwater metagenome</name>
    <dbReference type="NCBI Taxonomy" id="449393"/>
    <lineage>
        <taxon>unclassified sequences</taxon>
        <taxon>metagenomes</taxon>
        <taxon>ecological metagenomes</taxon>
    </lineage>
</organism>
<reference evidence="1" key="1">
    <citation type="submission" date="2020-05" db="EMBL/GenBank/DDBJ databases">
        <authorList>
            <person name="Chiriac C."/>
            <person name="Salcher M."/>
            <person name="Ghai R."/>
            <person name="Kavagutti S V."/>
        </authorList>
    </citation>
    <scope>NUCLEOTIDE SEQUENCE</scope>
</reference>
<evidence type="ECO:0000313" key="1">
    <source>
        <dbReference type="EMBL" id="CAB4622091.1"/>
    </source>
</evidence>
<dbReference type="AlphaFoldDB" id="A0A6J6I6I7"/>
<sequence length="63" mass="6621">MTGQVAASVGEFQFDIVDRHDRIGVEIRPRETVYARGSDADVVRRSTGEVAAGGGLSDDATVG</sequence>
<dbReference type="EMBL" id="CAEZUP010000110">
    <property type="protein sequence ID" value="CAB4622091.1"/>
    <property type="molecule type" value="Genomic_DNA"/>
</dbReference>